<reference evidence="3" key="1">
    <citation type="journal article" date="2019" name="Int. J. Syst. Evol. Microbiol.">
        <title>The Global Catalogue of Microorganisms (GCM) 10K type strain sequencing project: providing services to taxonomists for standard genome sequencing and annotation.</title>
        <authorList>
            <consortium name="The Broad Institute Genomics Platform"/>
            <consortium name="The Broad Institute Genome Sequencing Center for Infectious Disease"/>
            <person name="Wu L."/>
            <person name="Ma J."/>
        </authorList>
    </citation>
    <scope>NUCLEOTIDE SEQUENCE [LARGE SCALE GENOMIC DNA]</scope>
    <source>
        <strain evidence="3">CCUG 48216</strain>
    </source>
</reference>
<sequence length="296" mass="32272">MAKILVLGGSRYFGKRLVNLLAGSGLHDVTAATRGQTEVRFDAPVTQLRLDRTDENSLREAAAAGPWDIVYDNICYSPDEALAAVRAFKGRVGHYILTSTLSVYQLGKVPLAEADFDPYGYELKLGDKQAFDYGEGKRLAEAALFQQADFPVTALRIPIVLGPDDYTRRLHFHVEHVQQGLPIGVPNLEAAMSFITSAETAKFLAWLGETGVTGPMNACSDGNITIGGIVRLIENITGKPALIESETAQEHQSPFGVPASWVMDNTKAREAGYRFEALDDWLPGLIRHIAAIGQKE</sequence>
<protein>
    <submittedName>
        <fullName evidence="2">NAD-dependent epimerase/dehydratase family protein</fullName>
    </submittedName>
</protein>
<evidence type="ECO:0000313" key="2">
    <source>
        <dbReference type="EMBL" id="MFD1182994.1"/>
    </source>
</evidence>
<keyword evidence="3" id="KW-1185">Reference proteome</keyword>
<dbReference type="Gene3D" id="3.40.50.720">
    <property type="entry name" value="NAD(P)-binding Rossmann-like Domain"/>
    <property type="match status" value="1"/>
</dbReference>
<dbReference type="InterPro" id="IPR001509">
    <property type="entry name" value="Epimerase_deHydtase"/>
</dbReference>
<evidence type="ECO:0000259" key="1">
    <source>
        <dbReference type="Pfam" id="PF01370"/>
    </source>
</evidence>
<dbReference type="InterPro" id="IPR036291">
    <property type="entry name" value="NAD(P)-bd_dom_sf"/>
</dbReference>
<name>A0ABW3SDY6_9BACL</name>
<dbReference type="RefSeq" id="WP_240271079.1">
    <property type="nucleotide sequence ID" value="NZ_JAKSXN010000067.1"/>
</dbReference>
<evidence type="ECO:0000313" key="3">
    <source>
        <dbReference type="Proteomes" id="UP001597211"/>
    </source>
</evidence>
<dbReference type="EMBL" id="JBHTKZ010000035">
    <property type="protein sequence ID" value="MFD1182994.1"/>
    <property type="molecule type" value="Genomic_DNA"/>
</dbReference>
<organism evidence="2 3">
    <name type="scientific">Paenibacillus timonensis</name>
    <dbReference type="NCBI Taxonomy" id="225915"/>
    <lineage>
        <taxon>Bacteria</taxon>
        <taxon>Bacillati</taxon>
        <taxon>Bacillota</taxon>
        <taxon>Bacilli</taxon>
        <taxon>Bacillales</taxon>
        <taxon>Paenibacillaceae</taxon>
        <taxon>Paenibacillus</taxon>
    </lineage>
</organism>
<comment type="caution">
    <text evidence="2">The sequence shown here is derived from an EMBL/GenBank/DDBJ whole genome shotgun (WGS) entry which is preliminary data.</text>
</comment>
<gene>
    <name evidence="2" type="ORF">ACFQ2Z_16670</name>
</gene>
<proteinExistence type="predicted"/>
<dbReference type="SUPFAM" id="SSF51735">
    <property type="entry name" value="NAD(P)-binding Rossmann-fold domains"/>
    <property type="match status" value="1"/>
</dbReference>
<accession>A0ABW3SDY6</accession>
<dbReference type="Pfam" id="PF01370">
    <property type="entry name" value="Epimerase"/>
    <property type="match status" value="1"/>
</dbReference>
<dbReference type="Proteomes" id="UP001597211">
    <property type="component" value="Unassembled WGS sequence"/>
</dbReference>
<feature type="domain" description="NAD-dependent epimerase/dehydratase" evidence="1">
    <location>
        <begin position="4"/>
        <end position="210"/>
    </location>
</feature>